<organism evidence="16 17">
    <name type="scientific">Tetradesmus obliquus</name>
    <name type="common">Green alga</name>
    <name type="synonym">Acutodesmus obliquus</name>
    <dbReference type="NCBI Taxonomy" id="3088"/>
    <lineage>
        <taxon>Eukaryota</taxon>
        <taxon>Viridiplantae</taxon>
        <taxon>Chlorophyta</taxon>
        <taxon>core chlorophytes</taxon>
        <taxon>Chlorophyceae</taxon>
        <taxon>CS clade</taxon>
        <taxon>Sphaeropleales</taxon>
        <taxon>Scenedesmaceae</taxon>
        <taxon>Tetradesmus</taxon>
    </lineage>
</organism>
<evidence type="ECO:0000256" key="6">
    <source>
        <dbReference type="ARBA" id="ARBA00022490"/>
    </source>
</evidence>
<dbReference type="InterPro" id="IPR003140">
    <property type="entry name" value="PLipase/COase/thioEstase"/>
</dbReference>
<dbReference type="PANTHER" id="PTHR10655:SF17">
    <property type="entry name" value="LYSOPHOSPHOLIPASE-LIKE PROTEIN 1"/>
    <property type="match status" value="1"/>
</dbReference>
<evidence type="ECO:0000256" key="3">
    <source>
        <dbReference type="ARBA" id="ARBA00006499"/>
    </source>
</evidence>
<comment type="function">
    <text evidence="11">Hydrolyzes fatty acids from S-acylated cysteine residues in proteins with a strong preference for palmitoylated G-alpha proteins over other acyl substrates. Mediates the deacylation of G-alpha proteins such as GPA1 in vivo, but has weak or no activity toward palmitoylated Ras proteins. Has weak lysophospholipase activity in vitro; however such activity may not exist in vivo.</text>
</comment>
<evidence type="ECO:0000256" key="2">
    <source>
        <dbReference type="ARBA" id="ARBA00004496"/>
    </source>
</evidence>
<evidence type="ECO:0000256" key="11">
    <source>
        <dbReference type="ARBA" id="ARBA00029392"/>
    </source>
</evidence>
<feature type="compositionally biased region" description="Low complexity" evidence="14">
    <location>
        <begin position="36"/>
        <end position="55"/>
    </location>
</feature>
<comment type="subcellular location">
    <subcellularLocation>
        <location evidence="2">Cytoplasm</location>
    </subcellularLocation>
    <subcellularLocation>
        <location evidence="1">Nucleus</location>
    </subcellularLocation>
</comment>
<dbReference type="SUPFAM" id="SSF53474">
    <property type="entry name" value="alpha/beta-Hydrolases"/>
    <property type="match status" value="1"/>
</dbReference>
<keyword evidence="10" id="KW-0539">Nucleus</keyword>
<keyword evidence="17" id="KW-1185">Reference proteome</keyword>
<evidence type="ECO:0000256" key="14">
    <source>
        <dbReference type="SAM" id="MobiDB-lite"/>
    </source>
</evidence>
<feature type="compositionally biased region" description="Polar residues" evidence="14">
    <location>
        <begin position="56"/>
        <end position="67"/>
    </location>
</feature>
<dbReference type="PANTHER" id="PTHR10655">
    <property type="entry name" value="LYSOPHOSPHOLIPASE-RELATED"/>
    <property type="match status" value="1"/>
</dbReference>
<dbReference type="GO" id="GO:0005737">
    <property type="term" value="C:cytoplasm"/>
    <property type="evidence" value="ECO:0007669"/>
    <property type="project" value="UniProtKB-SubCell"/>
</dbReference>
<keyword evidence="6" id="KW-0963">Cytoplasm</keyword>
<dbReference type="EMBL" id="FNXT01000939">
    <property type="protein sequence ID" value="SZX69579.1"/>
    <property type="molecule type" value="Genomic_DNA"/>
</dbReference>
<dbReference type="Proteomes" id="UP000256970">
    <property type="component" value="Unassembled WGS sequence"/>
</dbReference>
<comment type="catalytic activity">
    <reaction evidence="13">
        <text>S-hexadecanoyl-L-cysteinyl-[protein] + H2O = L-cysteinyl-[protein] + hexadecanoate + H(+)</text>
        <dbReference type="Rhea" id="RHEA:19233"/>
        <dbReference type="Rhea" id="RHEA-COMP:10131"/>
        <dbReference type="Rhea" id="RHEA-COMP:11032"/>
        <dbReference type="ChEBI" id="CHEBI:7896"/>
        <dbReference type="ChEBI" id="CHEBI:15377"/>
        <dbReference type="ChEBI" id="CHEBI:15378"/>
        <dbReference type="ChEBI" id="CHEBI:29950"/>
        <dbReference type="ChEBI" id="CHEBI:74151"/>
        <dbReference type="EC" id="3.1.2.22"/>
    </reaction>
</comment>
<gene>
    <name evidence="16" type="ORF">BQ4739_LOCUS9875</name>
</gene>
<evidence type="ECO:0000313" key="17">
    <source>
        <dbReference type="Proteomes" id="UP000256970"/>
    </source>
</evidence>
<dbReference type="Pfam" id="PF02230">
    <property type="entry name" value="Abhydrolase_2"/>
    <property type="match status" value="1"/>
</dbReference>
<dbReference type="GO" id="GO:0008474">
    <property type="term" value="F:palmitoyl-(protein) hydrolase activity"/>
    <property type="evidence" value="ECO:0007669"/>
    <property type="project" value="UniProtKB-EC"/>
</dbReference>
<evidence type="ECO:0000256" key="13">
    <source>
        <dbReference type="ARBA" id="ARBA00047337"/>
    </source>
</evidence>
<keyword evidence="8" id="KW-0276">Fatty acid metabolism</keyword>
<keyword evidence="7" id="KW-0378">Hydrolase</keyword>
<feature type="region of interest" description="Disordered" evidence="14">
    <location>
        <begin position="28"/>
        <end position="67"/>
    </location>
</feature>
<dbReference type="GO" id="GO:0006631">
    <property type="term" value="P:fatty acid metabolic process"/>
    <property type="evidence" value="ECO:0007669"/>
    <property type="project" value="UniProtKB-KW"/>
</dbReference>
<dbReference type="InterPro" id="IPR050565">
    <property type="entry name" value="LYPA1-2/EST-like"/>
</dbReference>
<dbReference type="GO" id="GO:0052689">
    <property type="term" value="F:carboxylic ester hydrolase activity"/>
    <property type="evidence" value="ECO:0007669"/>
    <property type="project" value="UniProtKB-KW"/>
</dbReference>
<feature type="domain" description="Phospholipase/carboxylesterase/thioesterase" evidence="15">
    <location>
        <begin position="79"/>
        <end position="290"/>
    </location>
</feature>
<sequence>MPVALNKIAARGIGKLASPVQHGLALSNGSRSRALNTTANTSKASNASKANSSTSPTAVRSVSGKSNMSTQQFKYRDPIVFNARDKHTGTVIMLHGLGDSGDGWAPVGAEWAPELRHVKFVFPHAPNRPISVNFGMRMPGWYDIASLEDIDQKEDKDGLHESKRYIEELIDKEIAGGLPSERVVVAGFSQGGAVALMALRSEHKLAGVIGLSTYLPLRKEPPLVSEANMKTPIFQAHGDADYTVEYKFGVNTYNMLKELGANITFKTYNGMAHGAVPQEIADVGAFLKKVLPPQ</sequence>
<evidence type="ECO:0000256" key="8">
    <source>
        <dbReference type="ARBA" id="ARBA00022832"/>
    </source>
</evidence>
<accession>A0A383VXI6</accession>
<evidence type="ECO:0000259" key="15">
    <source>
        <dbReference type="Pfam" id="PF02230"/>
    </source>
</evidence>
<evidence type="ECO:0000256" key="10">
    <source>
        <dbReference type="ARBA" id="ARBA00023242"/>
    </source>
</evidence>
<dbReference type="FunFam" id="3.40.50.1820:FF:000276">
    <property type="entry name" value="Acyl-protein thioesterase 1"/>
    <property type="match status" value="1"/>
</dbReference>
<reference evidence="16 17" key="1">
    <citation type="submission" date="2016-10" db="EMBL/GenBank/DDBJ databases">
        <authorList>
            <person name="Cai Z."/>
        </authorList>
    </citation>
    <scope>NUCLEOTIDE SEQUENCE [LARGE SCALE GENOMIC DNA]</scope>
</reference>
<dbReference type="EC" id="3.1.2.22" evidence="4"/>
<keyword evidence="9" id="KW-0443">Lipid metabolism</keyword>
<comment type="similarity">
    <text evidence="3">Belongs to the AB hydrolase superfamily. AB hydrolase 2 family.</text>
</comment>
<evidence type="ECO:0000256" key="1">
    <source>
        <dbReference type="ARBA" id="ARBA00004123"/>
    </source>
</evidence>
<evidence type="ECO:0000256" key="7">
    <source>
        <dbReference type="ARBA" id="ARBA00022801"/>
    </source>
</evidence>
<protein>
    <recommendedName>
        <fullName evidence="4">palmitoyl-protein hydrolase</fullName>
        <ecNumber evidence="4">3.1.2.22</ecNumber>
    </recommendedName>
    <alternativeName>
        <fullName evidence="12">Palmitoyl-protein hydrolase</fullName>
    </alternativeName>
</protein>
<evidence type="ECO:0000313" key="16">
    <source>
        <dbReference type="EMBL" id="SZX69579.1"/>
    </source>
</evidence>
<dbReference type="GO" id="GO:0005634">
    <property type="term" value="C:nucleus"/>
    <property type="evidence" value="ECO:0007669"/>
    <property type="project" value="UniProtKB-SubCell"/>
</dbReference>
<name>A0A383VXI6_TETOB</name>
<evidence type="ECO:0000256" key="5">
    <source>
        <dbReference type="ARBA" id="ARBA00022487"/>
    </source>
</evidence>
<keyword evidence="5" id="KW-0719">Serine esterase</keyword>
<evidence type="ECO:0000256" key="12">
    <source>
        <dbReference type="ARBA" id="ARBA00031195"/>
    </source>
</evidence>
<dbReference type="STRING" id="3088.A0A383VXI6"/>
<dbReference type="AlphaFoldDB" id="A0A383VXI6"/>
<proteinExistence type="inferred from homology"/>
<dbReference type="Gene3D" id="3.40.50.1820">
    <property type="entry name" value="alpha/beta hydrolase"/>
    <property type="match status" value="1"/>
</dbReference>
<evidence type="ECO:0000256" key="4">
    <source>
        <dbReference type="ARBA" id="ARBA00012423"/>
    </source>
</evidence>
<dbReference type="InterPro" id="IPR029058">
    <property type="entry name" value="AB_hydrolase_fold"/>
</dbReference>
<evidence type="ECO:0000256" key="9">
    <source>
        <dbReference type="ARBA" id="ARBA00023098"/>
    </source>
</evidence>